<gene>
    <name evidence="1" type="ORF">B0T21DRAFT_407497</name>
</gene>
<comment type="caution">
    <text evidence="1">The sequence shown here is derived from an EMBL/GenBank/DDBJ whole genome shotgun (WGS) entry which is preliminary data.</text>
</comment>
<proteinExistence type="predicted"/>
<dbReference type="Proteomes" id="UP001172159">
    <property type="component" value="Unassembled WGS sequence"/>
</dbReference>
<organism evidence="1 2">
    <name type="scientific">Apiosordaria backusii</name>
    <dbReference type="NCBI Taxonomy" id="314023"/>
    <lineage>
        <taxon>Eukaryota</taxon>
        <taxon>Fungi</taxon>
        <taxon>Dikarya</taxon>
        <taxon>Ascomycota</taxon>
        <taxon>Pezizomycotina</taxon>
        <taxon>Sordariomycetes</taxon>
        <taxon>Sordariomycetidae</taxon>
        <taxon>Sordariales</taxon>
        <taxon>Lasiosphaeriaceae</taxon>
        <taxon>Apiosordaria</taxon>
    </lineage>
</organism>
<evidence type="ECO:0000313" key="1">
    <source>
        <dbReference type="EMBL" id="KAK0744388.1"/>
    </source>
</evidence>
<accession>A0AA40K3B4</accession>
<evidence type="ECO:0000313" key="2">
    <source>
        <dbReference type="Proteomes" id="UP001172159"/>
    </source>
</evidence>
<keyword evidence="2" id="KW-1185">Reference proteome</keyword>
<sequence>MEYKTLRGWLCYEVPPTTNNIFINTRARKTLRVVMMENPTESQIALLRHWSSYGQRGTTPNHRVAPHEWRNQPFSKPITTPWHVDIRPDQLPLLMLGFLPRKNSSKIYASQFLVPGDIMTTHIFMSTSQNPNMSASEDKWFIYSDGPDPQTGHVRLHMHRSWSGNKQIELLIDTGLDGYGKDGGGASIQAITWEADEEKRWKDASAETYMEVAREVCSWVLNVQLGASDESRELPTMEALTAAMKNLPSVKGSVYSRNY</sequence>
<dbReference type="AlphaFoldDB" id="A0AA40K3B4"/>
<reference evidence="1" key="1">
    <citation type="submission" date="2023-06" db="EMBL/GenBank/DDBJ databases">
        <title>Genome-scale phylogeny and comparative genomics of the fungal order Sordariales.</title>
        <authorList>
            <consortium name="Lawrence Berkeley National Laboratory"/>
            <person name="Hensen N."/>
            <person name="Bonometti L."/>
            <person name="Westerberg I."/>
            <person name="Brannstrom I.O."/>
            <person name="Guillou S."/>
            <person name="Cros-Aarteil S."/>
            <person name="Calhoun S."/>
            <person name="Haridas S."/>
            <person name="Kuo A."/>
            <person name="Mondo S."/>
            <person name="Pangilinan J."/>
            <person name="Riley R."/>
            <person name="Labutti K."/>
            <person name="Andreopoulos B."/>
            <person name="Lipzen A."/>
            <person name="Chen C."/>
            <person name="Yanf M."/>
            <person name="Daum C."/>
            <person name="Ng V."/>
            <person name="Clum A."/>
            <person name="Steindorff A."/>
            <person name="Ohm R."/>
            <person name="Martin F."/>
            <person name="Silar P."/>
            <person name="Natvig D."/>
            <person name="Lalanne C."/>
            <person name="Gautier V."/>
            <person name="Ament-Velasquez S.L."/>
            <person name="Kruys A."/>
            <person name="Hutchinson M.I."/>
            <person name="Powell A.J."/>
            <person name="Barry K."/>
            <person name="Miller A.N."/>
            <person name="Grigoriev I.V."/>
            <person name="Debuchy R."/>
            <person name="Gladieux P."/>
            <person name="Thoren M.H."/>
            <person name="Johannesson H."/>
        </authorList>
    </citation>
    <scope>NUCLEOTIDE SEQUENCE</scope>
    <source>
        <strain evidence="1">CBS 540.89</strain>
    </source>
</reference>
<dbReference type="EMBL" id="JAUKTV010000002">
    <property type="protein sequence ID" value="KAK0744388.1"/>
    <property type="molecule type" value="Genomic_DNA"/>
</dbReference>
<protein>
    <submittedName>
        <fullName evidence="1">Uncharacterized protein</fullName>
    </submittedName>
</protein>
<name>A0AA40K3B4_9PEZI</name>